<dbReference type="AlphaFoldDB" id="A0A1M6CMM3"/>
<proteinExistence type="predicted"/>
<protein>
    <recommendedName>
        <fullName evidence="3">DUF488 domain-containing protein</fullName>
    </recommendedName>
</protein>
<dbReference type="Proteomes" id="UP000191240">
    <property type="component" value="Unassembled WGS sequence"/>
</dbReference>
<organism evidence="1 2">
    <name type="scientific">Anaerovibrio lipolyticus DSM 3074</name>
    <dbReference type="NCBI Taxonomy" id="1120997"/>
    <lineage>
        <taxon>Bacteria</taxon>
        <taxon>Bacillati</taxon>
        <taxon>Bacillota</taxon>
        <taxon>Negativicutes</taxon>
        <taxon>Selenomonadales</taxon>
        <taxon>Selenomonadaceae</taxon>
        <taxon>Anaerovibrio</taxon>
    </lineage>
</organism>
<dbReference type="EMBL" id="FQYW01000008">
    <property type="protein sequence ID" value="SHI62285.1"/>
    <property type="molecule type" value="Genomic_DNA"/>
</dbReference>
<evidence type="ECO:0000313" key="2">
    <source>
        <dbReference type="Proteomes" id="UP000191240"/>
    </source>
</evidence>
<evidence type="ECO:0000313" key="1">
    <source>
        <dbReference type="EMBL" id="SHI62285.1"/>
    </source>
</evidence>
<reference evidence="1 2" key="1">
    <citation type="submission" date="2016-11" db="EMBL/GenBank/DDBJ databases">
        <authorList>
            <person name="Jaros S."/>
            <person name="Januszkiewicz K."/>
            <person name="Wedrychowicz H."/>
        </authorList>
    </citation>
    <scope>NUCLEOTIDE SEQUENCE [LARGE SCALE GENOMIC DNA]</scope>
    <source>
        <strain evidence="1 2">DSM 3074</strain>
    </source>
</reference>
<gene>
    <name evidence="1" type="ORF">SAMN02745671_01188</name>
</gene>
<accession>A0A1M6CMM3</accession>
<sequence>MIYVSRYANPELRKGLYTPVRISIGTPKWPLGYILAGEIKELMPFGLKDIGDIEEFKQRYFNRLDRYGVDLIQNRLDCFTQYGRDVVLLCYEDIRKGPADWCHRTMFAEWWKLRTGELIGELKDESKFKKAQPKESNWVELPLF</sequence>
<evidence type="ECO:0008006" key="3">
    <source>
        <dbReference type="Google" id="ProtNLM"/>
    </source>
</evidence>
<name>A0A1M6CMM3_9FIRM</name>